<feature type="transmembrane region" description="Helical" evidence="12">
    <location>
        <begin position="649"/>
        <end position="674"/>
    </location>
</feature>
<accession>A0A2B4SI88</accession>
<protein>
    <submittedName>
        <fullName evidence="16">Ferric-chelate reductase 1</fullName>
    </submittedName>
</protein>
<dbReference type="PROSITE" id="PS50939">
    <property type="entry name" value="CYTOCHROME_B561"/>
    <property type="match status" value="1"/>
</dbReference>
<comment type="similarity">
    <text evidence="10">Belongs to the G-protein coupled receptor 1 family.</text>
</comment>
<dbReference type="PRINTS" id="PR00237">
    <property type="entry name" value="GPCRRHODOPSN"/>
</dbReference>
<feature type="transmembrane region" description="Helical" evidence="12">
    <location>
        <begin position="349"/>
        <end position="367"/>
    </location>
</feature>
<dbReference type="InterPro" id="IPR017452">
    <property type="entry name" value="GPCR_Rhodpsn_7TM"/>
</dbReference>
<dbReference type="InterPro" id="IPR006593">
    <property type="entry name" value="Cyt_b561/ferric_Rdtase_TM"/>
</dbReference>
<keyword evidence="3 10" id="KW-0812">Transmembrane</keyword>
<sequence length="784" mass="87315">MQLILSLLILLSTNLHSLTPDTDILLCASTEALSGHYYASAKATPTKTTSVPASAVTISDQDSENGMVKCRISRDVNPGIENFRDLNQLWYLLGAIGPVGVGEIRQHGLSDNDRQSTGSRVDVTDASGTAAGGGSGINKNILVHGALMTLAWLLFAFVGLFTARYMRQAWEPRELLGKKAWFTVHRILMTTTVLFTIAGIIVIFVHMMAWSSTAGAHPYLGIIVLAFAIAQPTMAAFRPHPGEPRRNIFNWSHRCVGFIALILGGVTIYFGLCLVDLGKPKGRSAVICFYVGVFLVFMFELYLILSKSSRAMKSGPINDRDYPMDQPGQANRAPLEPEMPTKRGTNHNLAHGAEIVCITAAKMQIYAPQLNNLPVYNLVIERKLSDELFWSKNGMLNETTNNGSQNASLDSSWYGYDVDEVLQISLTVVYSVTLITALLGNIALIRIIRLRRPLTSVSILLSNMAVSDLLTALFAMPYTICYLYVQQEWFPGIFGVITCKFINFVFGTTIAVSIFALLTISVERYMAVVRPVLYPSFIKRPLLLSSVIWVSSALFMSVYLYINDTYTIDGVTLCISDWEPIFSNEYSPKIFFSSVAALLYVVPLLIIALFSCLIIKKLNKTKKALSSDQPAEHLSDTFTKRHQRVMRMLIVIVVLFTVCWLPVHVVHVLVYFYGEIYMSLPPSLPLILFWVSHLNSALNPCVVILLNDSFRKIFRVIVQSLCSGKIPDFNHVPSSQIGKTCKGGCLPLKRKRPRTYLFVQWSKRDNATPVTVVDVRHEENIASY</sequence>
<dbReference type="SMART" id="SM00665">
    <property type="entry name" value="B561"/>
    <property type="match status" value="1"/>
</dbReference>
<dbReference type="OrthoDB" id="5986378at2759"/>
<evidence type="ECO:0000256" key="10">
    <source>
        <dbReference type="RuleBase" id="RU000688"/>
    </source>
</evidence>
<dbReference type="GO" id="GO:0004930">
    <property type="term" value="F:G protein-coupled receptor activity"/>
    <property type="evidence" value="ECO:0007669"/>
    <property type="project" value="UniProtKB-KW"/>
</dbReference>
<feature type="transmembrane region" description="Helical" evidence="12">
    <location>
        <begin position="284"/>
        <end position="305"/>
    </location>
</feature>
<dbReference type="Gene3D" id="1.20.120.1770">
    <property type="match status" value="1"/>
</dbReference>
<evidence type="ECO:0000256" key="2">
    <source>
        <dbReference type="ARBA" id="ARBA00022448"/>
    </source>
</evidence>
<evidence type="ECO:0000256" key="13">
    <source>
        <dbReference type="SAM" id="SignalP"/>
    </source>
</evidence>
<comment type="caution">
    <text evidence="16">The sequence shown here is derived from an EMBL/GenBank/DDBJ whole genome shotgun (WGS) entry which is preliminary data.</text>
</comment>
<dbReference type="Proteomes" id="UP000225706">
    <property type="component" value="Unassembled WGS sequence"/>
</dbReference>
<evidence type="ECO:0000256" key="8">
    <source>
        <dbReference type="ARBA" id="ARBA00023170"/>
    </source>
</evidence>
<feature type="signal peptide" evidence="13">
    <location>
        <begin position="1"/>
        <end position="17"/>
    </location>
</feature>
<feature type="region of interest" description="Disordered" evidence="11">
    <location>
        <begin position="316"/>
        <end position="340"/>
    </location>
</feature>
<feature type="transmembrane region" description="Helical" evidence="12">
    <location>
        <begin position="686"/>
        <end position="706"/>
    </location>
</feature>
<feature type="transmembrane region" description="Helical" evidence="12">
    <location>
        <begin position="216"/>
        <end position="237"/>
    </location>
</feature>
<keyword evidence="13" id="KW-0732">Signal</keyword>
<gene>
    <name evidence="16" type="primary">FRRS1</name>
    <name evidence="16" type="ORF">AWC38_SpisGene7000</name>
</gene>
<dbReference type="Gene3D" id="1.20.1070.10">
    <property type="entry name" value="Rhodopsin 7-helix transmembrane proteins"/>
    <property type="match status" value="1"/>
</dbReference>
<feature type="transmembrane region" description="Helical" evidence="12">
    <location>
        <begin position="590"/>
        <end position="615"/>
    </location>
</feature>
<feature type="transmembrane region" description="Helical" evidence="12">
    <location>
        <begin position="457"/>
        <end position="480"/>
    </location>
</feature>
<evidence type="ECO:0000313" key="16">
    <source>
        <dbReference type="EMBL" id="PFX28288.1"/>
    </source>
</evidence>
<comment type="subcellular location">
    <subcellularLocation>
        <location evidence="1">Membrane</location>
        <topology evidence="1">Multi-pass membrane protein</topology>
    </subcellularLocation>
</comment>
<organism evidence="16 17">
    <name type="scientific">Stylophora pistillata</name>
    <name type="common">Smooth cauliflower coral</name>
    <dbReference type="NCBI Taxonomy" id="50429"/>
    <lineage>
        <taxon>Eukaryota</taxon>
        <taxon>Metazoa</taxon>
        <taxon>Cnidaria</taxon>
        <taxon>Anthozoa</taxon>
        <taxon>Hexacorallia</taxon>
        <taxon>Scleractinia</taxon>
        <taxon>Astrocoeniina</taxon>
        <taxon>Pocilloporidae</taxon>
        <taxon>Stylophora</taxon>
    </lineage>
</organism>
<feature type="transmembrane region" description="Helical" evidence="12">
    <location>
        <begin position="258"/>
        <end position="278"/>
    </location>
</feature>
<feature type="chain" id="PRO_5012428288" evidence="13">
    <location>
        <begin position="18"/>
        <end position="784"/>
    </location>
</feature>
<dbReference type="STRING" id="50429.A0A2B4SI88"/>
<keyword evidence="9 10" id="KW-0807">Transducer</keyword>
<feature type="transmembrane region" description="Helical" evidence="12">
    <location>
        <begin position="492"/>
        <end position="520"/>
    </location>
</feature>
<evidence type="ECO:0000256" key="7">
    <source>
        <dbReference type="ARBA" id="ARBA00023136"/>
    </source>
</evidence>
<feature type="transmembrane region" description="Helical" evidence="12">
    <location>
        <begin position="187"/>
        <end position="210"/>
    </location>
</feature>
<dbReference type="CDD" id="cd08760">
    <property type="entry name" value="Cyt_b561_FRRS1_like"/>
    <property type="match status" value="1"/>
</dbReference>
<feature type="transmembrane region" description="Helical" evidence="12">
    <location>
        <begin position="541"/>
        <end position="562"/>
    </location>
</feature>
<keyword evidence="6 10" id="KW-0297">G-protein coupled receptor</keyword>
<proteinExistence type="inferred from homology"/>
<feature type="domain" description="G-protein coupled receptors family 1 profile" evidence="14">
    <location>
        <begin position="440"/>
        <end position="703"/>
    </location>
</feature>
<name>A0A2B4SI88_STYPI</name>
<keyword evidence="7 12" id="KW-0472">Membrane</keyword>
<feature type="transmembrane region" description="Helical" evidence="12">
    <location>
        <begin position="141"/>
        <end position="166"/>
    </location>
</feature>
<dbReference type="EMBL" id="LSMT01000086">
    <property type="protein sequence ID" value="PFX28288.1"/>
    <property type="molecule type" value="Genomic_DNA"/>
</dbReference>
<dbReference type="SUPFAM" id="SSF81321">
    <property type="entry name" value="Family A G protein-coupled receptor-like"/>
    <property type="match status" value="1"/>
</dbReference>
<evidence type="ECO:0000256" key="12">
    <source>
        <dbReference type="SAM" id="Phobius"/>
    </source>
</evidence>
<dbReference type="Pfam" id="PF00001">
    <property type="entry name" value="7tm_1"/>
    <property type="match status" value="1"/>
</dbReference>
<evidence type="ECO:0000256" key="9">
    <source>
        <dbReference type="ARBA" id="ARBA00023224"/>
    </source>
</evidence>
<feature type="transmembrane region" description="Helical" evidence="12">
    <location>
        <begin position="421"/>
        <end position="445"/>
    </location>
</feature>
<dbReference type="PANTHER" id="PTHR45695:SF9">
    <property type="entry name" value="LEUCOKININ RECEPTOR"/>
    <property type="match status" value="1"/>
</dbReference>
<dbReference type="InterPro" id="IPR000276">
    <property type="entry name" value="GPCR_Rhodpsn"/>
</dbReference>
<evidence type="ECO:0000256" key="5">
    <source>
        <dbReference type="ARBA" id="ARBA00022989"/>
    </source>
</evidence>
<dbReference type="PROSITE" id="PS50262">
    <property type="entry name" value="G_PROTEIN_RECEP_F1_2"/>
    <property type="match status" value="1"/>
</dbReference>
<reference evidence="17" key="1">
    <citation type="journal article" date="2017" name="bioRxiv">
        <title>Comparative analysis of the genomes of Stylophora pistillata and Acropora digitifera provides evidence for extensive differences between species of corals.</title>
        <authorList>
            <person name="Voolstra C.R."/>
            <person name="Li Y."/>
            <person name="Liew Y.J."/>
            <person name="Baumgarten S."/>
            <person name="Zoccola D."/>
            <person name="Flot J.-F."/>
            <person name="Tambutte S."/>
            <person name="Allemand D."/>
            <person name="Aranda M."/>
        </authorList>
    </citation>
    <scope>NUCLEOTIDE SEQUENCE [LARGE SCALE GENOMIC DNA]</scope>
</reference>
<keyword evidence="4" id="KW-0249">Electron transport</keyword>
<dbReference type="PROSITE" id="PS00237">
    <property type="entry name" value="G_PROTEIN_RECEP_F1_1"/>
    <property type="match status" value="1"/>
</dbReference>
<evidence type="ECO:0000259" key="15">
    <source>
        <dbReference type="PROSITE" id="PS50939"/>
    </source>
</evidence>
<dbReference type="FunFam" id="1.20.1070.10:FF:000291">
    <property type="entry name" value="Predicted protein"/>
    <property type="match status" value="1"/>
</dbReference>
<evidence type="ECO:0000313" key="17">
    <source>
        <dbReference type="Proteomes" id="UP000225706"/>
    </source>
</evidence>
<keyword evidence="17" id="KW-1185">Reference proteome</keyword>
<feature type="domain" description="Cytochrome b561" evidence="15">
    <location>
        <begin position="109"/>
        <end position="307"/>
    </location>
</feature>
<dbReference type="GO" id="GO:0005886">
    <property type="term" value="C:plasma membrane"/>
    <property type="evidence" value="ECO:0007669"/>
    <property type="project" value="TreeGrafter"/>
</dbReference>
<dbReference type="PANTHER" id="PTHR45695">
    <property type="entry name" value="LEUCOKININ RECEPTOR-RELATED"/>
    <property type="match status" value="1"/>
</dbReference>
<evidence type="ECO:0000256" key="11">
    <source>
        <dbReference type="SAM" id="MobiDB-lite"/>
    </source>
</evidence>
<keyword evidence="5 12" id="KW-1133">Transmembrane helix</keyword>
<evidence type="ECO:0000256" key="3">
    <source>
        <dbReference type="ARBA" id="ARBA00022692"/>
    </source>
</evidence>
<dbReference type="CDD" id="cd00637">
    <property type="entry name" value="7tm_classA_rhodopsin-like"/>
    <property type="match status" value="1"/>
</dbReference>
<keyword evidence="2" id="KW-0813">Transport</keyword>
<evidence type="ECO:0000256" key="1">
    <source>
        <dbReference type="ARBA" id="ARBA00004141"/>
    </source>
</evidence>
<keyword evidence="8 10" id="KW-0675">Receptor</keyword>
<evidence type="ECO:0000259" key="14">
    <source>
        <dbReference type="PROSITE" id="PS50262"/>
    </source>
</evidence>
<evidence type="ECO:0000256" key="6">
    <source>
        <dbReference type="ARBA" id="ARBA00023040"/>
    </source>
</evidence>
<dbReference type="AlphaFoldDB" id="A0A2B4SI88"/>
<evidence type="ECO:0000256" key="4">
    <source>
        <dbReference type="ARBA" id="ARBA00022982"/>
    </source>
</evidence>